<feature type="compositionally biased region" description="Basic residues" evidence="1">
    <location>
        <begin position="1028"/>
        <end position="1039"/>
    </location>
</feature>
<dbReference type="PANTHER" id="PTHR34536:SF6">
    <property type="entry name" value="DENTIN SIALOPHOSPHOPROTEIN-LIKE PROTEIN"/>
    <property type="match status" value="1"/>
</dbReference>
<feature type="region of interest" description="Disordered" evidence="1">
    <location>
        <begin position="1077"/>
        <end position="1111"/>
    </location>
</feature>
<keyword evidence="2" id="KW-0472">Membrane</keyword>
<reference evidence="3" key="2">
    <citation type="submission" date="2023-05" db="EMBL/GenBank/DDBJ databases">
        <authorList>
            <person name="Schelkunov M.I."/>
        </authorList>
    </citation>
    <scope>NUCLEOTIDE SEQUENCE</scope>
    <source>
        <strain evidence="3">Hsosn_3</strain>
        <tissue evidence="3">Leaf</tissue>
    </source>
</reference>
<feature type="compositionally biased region" description="Polar residues" evidence="1">
    <location>
        <begin position="610"/>
        <end position="619"/>
    </location>
</feature>
<feature type="compositionally biased region" description="Basic residues" evidence="1">
    <location>
        <begin position="110"/>
        <end position="120"/>
    </location>
</feature>
<name>A0AAD8HHF5_9APIA</name>
<dbReference type="EMBL" id="JAUIZM010000009">
    <property type="protein sequence ID" value="KAK1366581.1"/>
    <property type="molecule type" value="Genomic_DNA"/>
</dbReference>
<feature type="compositionally biased region" description="Basic and acidic residues" evidence="1">
    <location>
        <begin position="138"/>
        <end position="150"/>
    </location>
</feature>
<evidence type="ECO:0000313" key="3">
    <source>
        <dbReference type="EMBL" id="KAK1366581.1"/>
    </source>
</evidence>
<evidence type="ECO:0000256" key="1">
    <source>
        <dbReference type="SAM" id="MobiDB-lite"/>
    </source>
</evidence>
<gene>
    <name evidence="3" type="ORF">POM88_042142</name>
</gene>
<keyword evidence="4" id="KW-1185">Reference proteome</keyword>
<keyword evidence="2" id="KW-1133">Transmembrane helix</keyword>
<sequence length="1303" mass="144536">MKCVAICDSEHTVHLRILLWLSLFGVLITGRAINVVLLYMTRICSCSGGSASMLEISRKGKQLKKADCGTCGGRPLVDGIKSESASMLSTVDLELSSFINPDLTWKKVKKGCRTTTRRSRKLDNPKMNVGAKSGNKSSKKDQDSSVSESEKLGVAVLGRRFAEKIVDVPIKKRRFSIRAPSPPPQTPSPDHEGSLPPQQQTPSPHPTESEQLLDIRPSAAGIDNDDDFSGIELLAAAACSSSIDNDVKLKETLAVKEFAKAEAVDFPNATTPLKESIASSGTSHFSEKDLVNEDDMGESAVNEIAAVSKNENGGVVINRAHWDLNTVMEAWEEPDDVTPVNSQINCSETHFEKLKVEDSLIQSNVKDIRSDTERLEQSVICKEVPSNVEGSKELAAKRSCFLEDALKTCSSVEGTGIEKQHVTTTERVQEALHLAVGDTMASNPVTTTEATGNLFCTKLQHTASIHVFEEKMHVSNSELEQVGEVSCGTLVDGNKILLSGGSQVKKVEIFAPNFPPSNNIDQQINDTQIKECNVFENTHGSPESKTSPREVISTVTYKTSDVSSTGELDRASHFHPSPKGEALSASSTSVVVGEVKLLADKPSAVENNASDVAQQNGPTGHSDKSDNCPITIDKDNNVGNCYNFYGKDGKKVNLDHISEYEAGYDSSFEDGELREPGVYTWQGNDLEGETEYVDYGSEYGDGDDFDTVNSKSANADTGQDGYQSSRKGTSLNDDIEKVCAGRNRSAMASDSAKAFDQSFSGDALNGSHLAGMKTNVGVDQFNEHSEYRVADGKVVGYDDKGLYGEFGSREFRGKLSSFSKGPLPYDAAEIKTSLGVHRNRFDNSNYSYSRTERNFGPEKSMGRGRFFTKPLGSRNDADGRWVDSPNSYRDTRNRYPHSYRGPDSHAYSRPRDSNATSGTRIGGFNRDNGRRPINSNNGPYRPYMEQRSPADGEDSYFDPHGSPPVRDIGQDRSRGRSGRYVQGIRRGPREEYSEDIPDDASLRPRRQPYFLRRDRGFSPNYGGGQFFRSRRNSCSRSRTRSPVAWNSQRERTMNTRVHSPDFRSDARMERRRSPFQKTSFGADNDELYVSPPRSRVSPNGNRWSNDGNYVDNHFRNRRSPVRLFRQRSQRLDSAGYLGRKSDGIFQPNVRRGRFQQASSTGRGPDIGGSDDEKRKHDDRHEINHRVRRYDASGAVRRFRYDADNCHEVRNVHKDDGFSRAIKRDAPRNGAGEERGPRYNSDVIVLYVTIAATACLHFFEGLLSVLHASRKLTWNCPKAERDSGPCIYSRQISFVEYTICLRKQ</sequence>
<comment type="caution">
    <text evidence="3">The sequence shown here is derived from an EMBL/GenBank/DDBJ whole genome shotgun (WGS) entry which is preliminary data.</text>
</comment>
<protein>
    <submittedName>
        <fullName evidence="3">Uncharacterized protein</fullName>
    </submittedName>
</protein>
<feature type="compositionally biased region" description="Polar residues" evidence="1">
    <location>
        <begin position="1096"/>
        <end position="1107"/>
    </location>
</feature>
<keyword evidence="2" id="KW-0812">Transmembrane</keyword>
<organism evidence="3 4">
    <name type="scientific">Heracleum sosnowskyi</name>
    <dbReference type="NCBI Taxonomy" id="360622"/>
    <lineage>
        <taxon>Eukaryota</taxon>
        <taxon>Viridiplantae</taxon>
        <taxon>Streptophyta</taxon>
        <taxon>Embryophyta</taxon>
        <taxon>Tracheophyta</taxon>
        <taxon>Spermatophyta</taxon>
        <taxon>Magnoliopsida</taxon>
        <taxon>eudicotyledons</taxon>
        <taxon>Gunneridae</taxon>
        <taxon>Pentapetalae</taxon>
        <taxon>asterids</taxon>
        <taxon>campanulids</taxon>
        <taxon>Apiales</taxon>
        <taxon>Apiaceae</taxon>
        <taxon>Apioideae</taxon>
        <taxon>apioid superclade</taxon>
        <taxon>Tordylieae</taxon>
        <taxon>Tordyliinae</taxon>
        <taxon>Heracleum</taxon>
    </lineage>
</organism>
<feature type="transmembrane region" description="Helical" evidence="2">
    <location>
        <begin position="18"/>
        <end position="40"/>
    </location>
</feature>
<feature type="transmembrane region" description="Helical" evidence="2">
    <location>
        <begin position="1243"/>
        <end position="1265"/>
    </location>
</feature>
<feature type="region of interest" description="Disordered" evidence="1">
    <location>
        <begin position="563"/>
        <end position="585"/>
    </location>
</feature>
<evidence type="ECO:0000313" key="4">
    <source>
        <dbReference type="Proteomes" id="UP001237642"/>
    </source>
</evidence>
<feature type="region of interest" description="Disordered" evidence="1">
    <location>
        <begin position="1052"/>
        <end position="1071"/>
    </location>
</feature>
<reference evidence="3" key="1">
    <citation type="submission" date="2023-02" db="EMBL/GenBank/DDBJ databases">
        <title>Genome of toxic invasive species Heracleum sosnowskyi carries increased number of genes despite the absence of recent whole-genome duplications.</title>
        <authorList>
            <person name="Schelkunov M."/>
            <person name="Shtratnikova V."/>
            <person name="Makarenko M."/>
            <person name="Klepikova A."/>
            <person name="Omelchenko D."/>
            <person name="Novikova G."/>
            <person name="Obukhova E."/>
            <person name="Bogdanov V."/>
            <person name="Penin A."/>
            <person name="Logacheva M."/>
        </authorList>
    </citation>
    <scope>NUCLEOTIDE SEQUENCE</scope>
    <source>
        <strain evidence="3">Hsosn_3</strain>
        <tissue evidence="3">Leaf</tissue>
    </source>
</reference>
<feature type="region of interest" description="Disordered" evidence="1">
    <location>
        <begin position="841"/>
        <end position="1045"/>
    </location>
</feature>
<dbReference type="PANTHER" id="PTHR34536">
    <property type="entry name" value="DENTIN SIALOPHOSPHOPROTEIN-LIKE PROTEIN"/>
    <property type="match status" value="1"/>
</dbReference>
<evidence type="ECO:0000256" key="2">
    <source>
        <dbReference type="SAM" id="Phobius"/>
    </source>
</evidence>
<dbReference type="Proteomes" id="UP001237642">
    <property type="component" value="Unassembled WGS sequence"/>
</dbReference>
<feature type="region of interest" description="Disordered" evidence="1">
    <location>
        <begin position="1134"/>
        <end position="1182"/>
    </location>
</feature>
<proteinExistence type="predicted"/>
<feature type="region of interest" description="Disordered" evidence="1">
    <location>
        <begin position="110"/>
        <end position="150"/>
    </location>
</feature>
<accession>A0AAD8HHF5</accession>
<feature type="region of interest" description="Disordered" evidence="1">
    <location>
        <begin position="610"/>
        <end position="629"/>
    </location>
</feature>
<feature type="compositionally biased region" description="Basic and acidic residues" evidence="1">
    <location>
        <begin position="1170"/>
        <end position="1182"/>
    </location>
</feature>
<feature type="region of interest" description="Disordered" evidence="1">
    <location>
        <begin position="174"/>
        <end position="210"/>
    </location>
</feature>